<keyword evidence="3" id="KW-1185">Reference proteome</keyword>
<name>A0ABN2WA28_9MICO</name>
<gene>
    <name evidence="2" type="ORF">GCM10009823_02080</name>
</gene>
<sequence length="82" mass="8721">MVAKRMTSSSEAVPPEAEAHPEARTATAEDSAQAVSTARVRMVAEAFRSAVSSKVTAPWKAAEVSANYENAGLEEEGRVNDR</sequence>
<evidence type="ECO:0000313" key="2">
    <source>
        <dbReference type="EMBL" id="GAA2087607.1"/>
    </source>
</evidence>
<feature type="compositionally biased region" description="Low complexity" evidence="1">
    <location>
        <begin position="7"/>
        <end position="16"/>
    </location>
</feature>
<accession>A0ABN2WA28</accession>
<feature type="region of interest" description="Disordered" evidence="1">
    <location>
        <begin position="1"/>
        <end position="32"/>
    </location>
</feature>
<organism evidence="2 3">
    <name type="scientific">Brevibacterium salitolerans</name>
    <dbReference type="NCBI Taxonomy" id="1403566"/>
    <lineage>
        <taxon>Bacteria</taxon>
        <taxon>Bacillati</taxon>
        <taxon>Actinomycetota</taxon>
        <taxon>Actinomycetes</taxon>
        <taxon>Micrococcales</taxon>
        <taxon>Brevibacteriaceae</taxon>
        <taxon>Brevibacterium</taxon>
    </lineage>
</organism>
<evidence type="ECO:0000313" key="3">
    <source>
        <dbReference type="Proteomes" id="UP001500984"/>
    </source>
</evidence>
<reference evidence="2 3" key="1">
    <citation type="journal article" date="2019" name="Int. J. Syst. Evol. Microbiol.">
        <title>The Global Catalogue of Microorganisms (GCM) 10K type strain sequencing project: providing services to taxonomists for standard genome sequencing and annotation.</title>
        <authorList>
            <consortium name="The Broad Institute Genomics Platform"/>
            <consortium name="The Broad Institute Genome Sequencing Center for Infectious Disease"/>
            <person name="Wu L."/>
            <person name="Ma J."/>
        </authorList>
    </citation>
    <scope>NUCLEOTIDE SEQUENCE [LARGE SCALE GENOMIC DNA]</scope>
    <source>
        <strain evidence="2 3">JCM 15900</strain>
    </source>
</reference>
<evidence type="ECO:0000256" key="1">
    <source>
        <dbReference type="SAM" id="MobiDB-lite"/>
    </source>
</evidence>
<dbReference type="EMBL" id="BAAAPZ010000002">
    <property type="protein sequence ID" value="GAA2087607.1"/>
    <property type="molecule type" value="Genomic_DNA"/>
</dbReference>
<comment type="caution">
    <text evidence="2">The sequence shown here is derived from an EMBL/GenBank/DDBJ whole genome shotgun (WGS) entry which is preliminary data.</text>
</comment>
<proteinExistence type="predicted"/>
<protein>
    <submittedName>
        <fullName evidence="2">Uncharacterized protein</fullName>
    </submittedName>
</protein>
<dbReference type="Proteomes" id="UP001500984">
    <property type="component" value="Unassembled WGS sequence"/>
</dbReference>